<dbReference type="PROSITE" id="PS50928">
    <property type="entry name" value="ABC_TM1"/>
    <property type="match status" value="1"/>
</dbReference>
<dbReference type="Gene3D" id="1.10.3720.10">
    <property type="entry name" value="MetI-like"/>
    <property type="match status" value="1"/>
</dbReference>
<evidence type="ECO:0000256" key="1">
    <source>
        <dbReference type="ARBA" id="ARBA00004141"/>
    </source>
</evidence>
<name>A0A367F028_9ACTN</name>
<dbReference type="SUPFAM" id="SSF161098">
    <property type="entry name" value="MetI-like"/>
    <property type="match status" value="1"/>
</dbReference>
<dbReference type="RefSeq" id="WP_114033159.1">
    <property type="nucleotide sequence ID" value="NZ_QOIL01000027.1"/>
</dbReference>
<comment type="similarity">
    <text evidence="5">Belongs to the binding-protein-dependent transport system permease family.</text>
</comment>
<keyword evidence="5" id="KW-0813">Transport</keyword>
<dbReference type="OrthoDB" id="9778910at2"/>
<evidence type="ECO:0000259" key="7">
    <source>
        <dbReference type="PROSITE" id="PS50928"/>
    </source>
</evidence>
<evidence type="ECO:0000256" key="2">
    <source>
        <dbReference type="ARBA" id="ARBA00022692"/>
    </source>
</evidence>
<evidence type="ECO:0000256" key="3">
    <source>
        <dbReference type="ARBA" id="ARBA00022989"/>
    </source>
</evidence>
<dbReference type="AlphaFoldDB" id="A0A367F028"/>
<keyword evidence="4 5" id="KW-0472">Membrane</keyword>
<dbReference type="GO" id="GO:0055085">
    <property type="term" value="P:transmembrane transport"/>
    <property type="evidence" value="ECO:0007669"/>
    <property type="project" value="InterPro"/>
</dbReference>
<sequence>MKLFATRDASPAGRGGRTGHTGSADDVGTADAPIAPDPAGRRAAGRAVRRRLAGHLVRGLAMIWVVTTISFVIIRNIPGNPVLGQYEALIERGMSPDQAQRATAALYGFLPTGSLWQQYVDYLKALLHLDLGQSLSTPGTEVTTLIAHAASWTILPVLGGTLLSFLLGVTLGVYAGIKRSGKLGDALAISGSLLHGVPQYVLGLLVLAIFTTLWPILPAGGPVDVEFTPGLNGPYLASLIQHATLPVLTYALASYGGWVLAMKSSVATVLGDDFILAAELRGLSRWVLFRYIARNAILPLFTILALSLGMLFGGAIFIERIFNYPGLGLLLVNSIGARDYALMGGTFLVTTVAVIVANIAADLLYAVIDPRVRTGGAA</sequence>
<comment type="caution">
    <text evidence="8">The sequence shown here is derived from an EMBL/GenBank/DDBJ whole genome shotgun (WGS) entry which is preliminary data.</text>
</comment>
<feature type="transmembrane region" description="Helical" evidence="5">
    <location>
        <begin position="56"/>
        <end position="74"/>
    </location>
</feature>
<evidence type="ECO:0000256" key="4">
    <source>
        <dbReference type="ARBA" id="ARBA00023136"/>
    </source>
</evidence>
<dbReference type="InterPro" id="IPR000515">
    <property type="entry name" value="MetI-like"/>
</dbReference>
<feature type="transmembrane region" description="Helical" evidence="5">
    <location>
        <begin position="342"/>
        <end position="368"/>
    </location>
</feature>
<keyword evidence="9" id="KW-1185">Reference proteome</keyword>
<feature type="transmembrane region" description="Helical" evidence="5">
    <location>
        <begin position="154"/>
        <end position="177"/>
    </location>
</feature>
<dbReference type="PANTHER" id="PTHR43376:SF1">
    <property type="entry name" value="OLIGOPEPTIDE TRANSPORT SYSTEM PERMEASE PROTEIN"/>
    <property type="match status" value="1"/>
</dbReference>
<dbReference type="InterPro" id="IPR035906">
    <property type="entry name" value="MetI-like_sf"/>
</dbReference>
<comment type="subcellular location">
    <subcellularLocation>
        <location evidence="5">Cell membrane</location>
        <topology evidence="5">Multi-pass membrane protein</topology>
    </subcellularLocation>
    <subcellularLocation>
        <location evidence="1">Membrane</location>
        <topology evidence="1">Multi-pass membrane protein</topology>
    </subcellularLocation>
</comment>
<proteinExistence type="inferred from homology"/>
<dbReference type="PANTHER" id="PTHR43376">
    <property type="entry name" value="OLIGOPEPTIDE TRANSPORT SYSTEM PERMEASE PROTEIN"/>
    <property type="match status" value="1"/>
</dbReference>
<keyword evidence="3 5" id="KW-1133">Transmembrane helix</keyword>
<evidence type="ECO:0000256" key="5">
    <source>
        <dbReference type="RuleBase" id="RU363032"/>
    </source>
</evidence>
<evidence type="ECO:0000313" key="8">
    <source>
        <dbReference type="EMBL" id="RCG22800.1"/>
    </source>
</evidence>
<dbReference type="GO" id="GO:0005886">
    <property type="term" value="C:plasma membrane"/>
    <property type="evidence" value="ECO:0007669"/>
    <property type="project" value="UniProtKB-SubCell"/>
</dbReference>
<gene>
    <name evidence="8" type="ORF">DQ384_34955</name>
</gene>
<feature type="compositionally biased region" description="Low complexity" evidence="6">
    <location>
        <begin position="30"/>
        <end position="42"/>
    </location>
</feature>
<protein>
    <submittedName>
        <fullName evidence="8">ABC transporter permease</fullName>
    </submittedName>
</protein>
<reference evidence="8 9" key="1">
    <citation type="submission" date="2018-06" db="EMBL/GenBank/DDBJ databases">
        <title>Sphaerisporangium craniellae sp. nov., isolated from a marine sponge in the South China Sea.</title>
        <authorList>
            <person name="Li L."/>
        </authorList>
    </citation>
    <scope>NUCLEOTIDE SEQUENCE [LARGE SCALE GENOMIC DNA]</scope>
    <source>
        <strain evidence="8 9">CCTCC AA 208026</strain>
    </source>
</reference>
<dbReference type="Pfam" id="PF00528">
    <property type="entry name" value="BPD_transp_1"/>
    <property type="match status" value="1"/>
</dbReference>
<feature type="domain" description="ABC transmembrane type-1" evidence="7">
    <location>
        <begin position="150"/>
        <end position="365"/>
    </location>
</feature>
<organism evidence="8 9">
    <name type="scientific">Sphaerisporangium album</name>
    <dbReference type="NCBI Taxonomy" id="509200"/>
    <lineage>
        <taxon>Bacteria</taxon>
        <taxon>Bacillati</taxon>
        <taxon>Actinomycetota</taxon>
        <taxon>Actinomycetes</taxon>
        <taxon>Streptosporangiales</taxon>
        <taxon>Streptosporangiaceae</taxon>
        <taxon>Sphaerisporangium</taxon>
    </lineage>
</organism>
<keyword evidence="2 5" id="KW-0812">Transmembrane</keyword>
<feature type="transmembrane region" description="Helical" evidence="5">
    <location>
        <begin position="297"/>
        <end position="322"/>
    </location>
</feature>
<feature type="transmembrane region" description="Helical" evidence="5">
    <location>
        <begin position="197"/>
        <end position="217"/>
    </location>
</feature>
<dbReference type="Proteomes" id="UP000253094">
    <property type="component" value="Unassembled WGS sequence"/>
</dbReference>
<evidence type="ECO:0000256" key="6">
    <source>
        <dbReference type="SAM" id="MobiDB-lite"/>
    </source>
</evidence>
<dbReference type="CDD" id="cd06261">
    <property type="entry name" value="TM_PBP2"/>
    <property type="match status" value="1"/>
</dbReference>
<feature type="region of interest" description="Disordered" evidence="6">
    <location>
        <begin position="1"/>
        <end position="43"/>
    </location>
</feature>
<accession>A0A367F028</accession>
<evidence type="ECO:0000313" key="9">
    <source>
        <dbReference type="Proteomes" id="UP000253094"/>
    </source>
</evidence>
<dbReference type="EMBL" id="QOIL01000027">
    <property type="protein sequence ID" value="RCG22800.1"/>
    <property type="molecule type" value="Genomic_DNA"/>
</dbReference>